<feature type="compositionally biased region" description="Polar residues" evidence="7">
    <location>
        <begin position="251"/>
        <end position="260"/>
    </location>
</feature>
<feature type="region of interest" description="Disordered" evidence="7">
    <location>
        <begin position="237"/>
        <end position="260"/>
    </location>
</feature>
<name>K1RDZ1_MAGGI</name>
<dbReference type="PANTHER" id="PTHR48071:SF18">
    <property type="entry name" value="DELETED IN MALIGNANT BRAIN TUMORS 1 PROTEIN-RELATED"/>
    <property type="match status" value="1"/>
</dbReference>
<keyword evidence="2" id="KW-0732">Signal</keyword>
<evidence type="ECO:0000256" key="1">
    <source>
        <dbReference type="ARBA" id="ARBA00022536"/>
    </source>
</evidence>
<dbReference type="SMART" id="SM00179">
    <property type="entry name" value="EGF_CA"/>
    <property type="match status" value="1"/>
</dbReference>
<dbReference type="InterPro" id="IPR000742">
    <property type="entry name" value="EGF"/>
</dbReference>
<protein>
    <submittedName>
        <fullName evidence="8">Scavenger receptor class A member 5</fullName>
    </submittedName>
</protein>
<feature type="disulfide bond" evidence="6">
    <location>
        <begin position="156"/>
        <end position="220"/>
    </location>
</feature>
<dbReference type="EMBL" id="JH816911">
    <property type="protein sequence ID" value="EKC32331.1"/>
    <property type="molecule type" value="Genomic_DNA"/>
</dbReference>
<dbReference type="Pfam" id="PF00008">
    <property type="entry name" value="EGF"/>
    <property type="match status" value="1"/>
</dbReference>
<evidence type="ECO:0000256" key="3">
    <source>
        <dbReference type="ARBA" id="ARBA00022737"/>
    </source>
</evidence>
<proteinExistence type="predicted"/>
<dbReference type="GO" id="GO:0016020">
    <property type="term" value="C:membrane"/>
    <property type="evidence" value="ECO:0007669"/>
    <property type="project" value="InterPro"/>
</dbReference>
<dbReference type="PROSITE" id="PS50026">
    <property type="entry name" value="EGF_3"/>
    <property type="match status" value="1"/>
</dbReference>
<dbReference type="PROSITE" id="PS00420">
    <property type="entry name" value="SRCR_1"/>
    <property type="match status" value="1"/>
</dbReference>
<dbReference type="SMART" id="SM00202">
    <property type="entry name" value="SR"/>
    <property type="match status" value="1"/>
</dbReference>
<evidence type="ECO:0000256" key="2">
    <source>
        <dbReference type="ARBA" id="ARBA00022729"/>
    </source>
</evidence>
<dbReference type="SUPFAM" id="SSF49785">
    <property type="entry name" value="Galactose-binding domain-like"/>
    <property type="match status" value="1"/>
</dbReference>
<dbReference type="InParanoid" id="K1RDZ1"/>
<dbReference type="InterPro" id="IPR036772">
    <property type="entry name" value="SRCR-like_dom_sf"/>
</dbReference>
<dbReference type="Pfam" id="PF00530">
    <property type="entry name" value="SRCR"/>
    <property type="match status" value="1"/>
</dbReference>
<keyword evidence="8" id="KW-0675">Receptor</keyword>
<dbReference type="Gene3D" id="2.10.25.10">
    <property type="entry name" value="Laminin"/>
    <property type="match status" value="1"/>
</dbReference>
<evidence type="ECO:0000256" key="6">
    <source>
        <dbReference type="PROSITE-ProRule" id="PRU00196"/>
    </source>
</evidence>
<dbReference type="GO" id="GO:0005509">
    <property type="term" value="F:calcium ion binding"/>
    <property type="evidence" value="ECO:0007669"/>
    <property type="project" value="InterPro"/>
</dbReference>
<dbReference type="AlphaFoldDB" id="K1RDZ1"/>
<dbReference type="PROSITE" id="PS00010">
    <property type="entry name" value="ASX_HYDROXYL"/>
    <property type="match status" value="1"/>
</dbReference>
<dbReference type="SUPFAM" id="SSF56487">
    <property type="entry name" value="SRCR-like"/>
    <property type="match status" value="1"/>
</dbReference>
<dbReference type="PROSITE" id="PS00022">
    <property type="entry name" value="EGF_1"/>
    <property type="match status" value="1"/>
</dbReference>
<dbReference type="PANTHER" id="PTHR48071">
    <property type="entry name" value="SRCR DOMAIN-CONTAINING PROTEIN"/>
    <property type="match status" value="1"/>
</dbReference>
<dbReference type="FunFam" id="3.10.250.10:FF:000001">
    <property type="entry name" value="Lysyl oxidase 4 isoform X1"/>
    <property type="match status" value="1"/>
</dbReference>
<dbReference type="InterPro" id="IPR001190">
    <property type="entry name" value="SRCR"/>
</dbReference>
<dbReference type="InterPro" id="IPR001881">
    <property type="entry name" value="EGF-like_Ca-bd_dom"/>
</dbReference>
<organism evidence="8">
    <name type="scientific">Magallana gigas</name>
    <name type="common">Pacific oyster</name>
    <name type="synonym">Crassostrea gigas</name>
    <dbReference type="NCBI Taxonomy" id="29159"/>
    <lineage>
        <taxon>Eukaryota</taxon>
        <taxon>Metazoa</taxon>
        <taxon>Spiralia</taxon>
        <taxon>Lophotrochozoa</taxon>
        <taxon>Mollusca</taxon>
        <taxon>Bivalvia</taxon>
        <taxon>Autobranchia</taxon>
        <taxon>Pteriomorphia</taxon>
        <taxon>Ostreida</taxon>
        <taxon>Ostreoidea</taxon>
        <taxon>Ostreidae</taxon>
        <taxon>Magallana</taxon>
    </lineage>
</organism>
<dbReference type="CDD" id="cd00054">
    <property type="entry name" value="EGF_CA"/>
    <property type="match status" value="1"/>
</dbReference>
<dbReference type="PRINTS" id="PR00010">
    <property type="entry name" value="EGFBLOOD"/>
</dbReference>
<dbReference type="SUPFAM" id="SSF57196">
    <property type="entry name" value="EGF/Laminin"/>
    <property type="match status" value="1"/>
</dbReference>
<feature type="disulfide bond" evidence="5">
    <location>
        <begin position="40"/>
        <end position="49"/>
    </location>
</feature>
<keyword evidence="1 5" id="KW-0245">EGF-like domain</keyword>
<sequence length="260" mass="27341">MVLFENCSHASTSNINECLDNPCQNGGTCSNSDGSFTCTCAGGFTGALCNEVLPNIALGKSATQSTTNLDNNATYAVDGNRGTDHLVDKCTVTGDGDIYPWWMVDLQAVYSITSVRILNIHTYGMAQVNVRFGGTGATANQGRVEVFYNGTWGTVCDDHFDSADAGVVCRMLGFNEGGIAILNGTFGAGTGRIWMDELNCNGTEQSLDQCQFLGWGNTNCGHSEDVGVQCRTSGVTNAPTGVPTTRAPATVQPNNSTASK</sequence>
<gene>
    <name evidence="8" type="ORF">CGI_10017479</name>
</gene>
<evidence type="ECO:0000256" key="5">
    <source>
        <dbReference type="PROSITE-ProRule" id="PRU00076"/>
    </source>
</evidence>
<dbReference type="FunFam" id="2.10.25.10:FF:000151">
    <property type="entry name" value="FAT atypical cadherin 4"/>
    <property type="match status" value="1"/>
</dbReference>
<accession>K1RDZ1</accession>
<feature type="disulfide bond" evidence="6">
    <location>
        <begin position="169"/>
        <end position="230"/>
    </location>
</feature>
<evidence type="ECO:0000256" key="7">
    <source>
        <dbReference type="SAM" id="MobiDB-lite"/>
    </source>
</evidence>
<keyword evidence="3" id="KW-0677">Repeat</keyword>
<dbReference type="Gene3D" id="3.10.250.10">
    <property type="entry name" value="SRCR-like domain"/>
    <property type="match status" value="1"/>
</dbReference>
<evidence type="ECO:0000313" key="8">
    <source>
        <dbReference type="EMBL" id="EKC32331.1"/>
    </source>
</evidence>
<reference evidence="8" key="1">
    <citation type="journal article" date="2012" name="Nature">
        <title>The oyster genome reveals stress adaptation and complexity of shell formation.</title>
        <authorList>
            <person name="Zhang G."/>
            <person name="Fang X."/>
            <person name="Guo X."/>
            <person name="Li L."/>
            <person name="Luo R."/>
            <person name="Xu F."/>
            <person name="Yang P."/>
            <person name="Zhang L."/>
            <person name="Wang X."/>
            <person name="Qi H."/>
            <person name="Xiong Z."/>
            <person name="Que H."/>
            <person name="Xie Y."/>
            <person name="Holland P.W."/>
            <person name="Paps J."/>
            <person name="Zhu Y."/>
            <person name="Wu F."/>
            <person name="Chen Y."/>
            <person name="Wang J."/>
            <person name="Peng C."/>
            <person name="Meng J."/>
            <person name="Yang L."/>
            <person name="Liu J."/>
            <person name="Wen B."/>
            <person name="Zhang N."/>
            <person name="Huang Z."/>
            <person name="Zhu Q."/>
            <person name="Feng Y."/>
            <person name="Mount A."/>
            <person name="Hedgecock D."/>
            <person name="Xu Z."/>
            <person name="Liu Y."/>
            <person name="Domazet-Loso T."/>
            <person name="Du Y."/>
            <person name="Sun X."/>
            <person name="Zhang S."/>
            <person name="Liu B."/>
            <person name="Cheng P."/>
            <person name="Jiang X."/>
            <person name="Li J."/>
            <person name="Fan D."/>
            <person name="Wang W."/>
            <person name="Fu W."/>
            <person name="Wang T."/>
            <person name="Wang B."/>
            <person name="Zhang J."/>
            <person name="Peng Z."/>
            <person name="Li Y."/>
            <person name="Li N."/>
            <person name="Wang J."/>
            <person name="Chen M."/>
            <person name="He Y."/>
            <person name="Tan F."/>
            <person name="Song X."/>
            <person name="Zheng Q."/>
            <person name="Huang R."/>
            <person name="Yang H."/>
            <person name="Du X."/>
            <person name="Chen L."/>
            <person name="Yang M."/>
            <person name="Gaffney P.M."/>
            <person name="Wang S."/>
            <person name="Luo L."/>
            <person name="She Z."/>
            <person name="Ming Y."/>
            <person name="Huang W."/>
            <person name="Zhang S."/>
            <person name="Huang B."/>
            <person name="Zhang Y."/>
            <person name="Qu T."/>
            <person name="Ni P."/>
            <person name="Miao G."/>
            <person name="Wang J."/>
            <person name="Wang Q."/>
            <person name="Steinberg C.E."/>
            <person name="Wang H."/>
            <person name="Li N."/>
            <person name="Qian L."/>
            <person name="Zhang G."/>
            <person name="Li Y."/>
            <person name="Yang H."/>
            <person name="Liu X."/>
            <person name="Wang J."/>
            <person name="Yin Y."/>
            <person name="Wang J."/>
        </authorList>
    </citation>
    <scope>NUCLEOTIDE SEQUENCE [LARGE SCALE GENOMIC DNA]</scope>
    <source>
        <strain evidence="8">05x7-T-G4-1.051#20</strain>
    </source>
</reference>
<dbReference type="PROSITE" id="PS01186">
    <property type="entry name" value="EGF_2"/>
    <property type="match status" value="1"/>
</dbReference>
<dbReference type="InterPro" id="IPR000152">
    <property type="entry name" value="EGF-type_Asp/Asn_hydroxyl_site"/>
</dbReference>
<dbReference type="SMART" id="SM00181">
    <property type="entry name" value="EGF"/>
    <property type="match status" value="1"/>
</dbReference>
<dbReference type="InterPro" id="IPR018097">
    <property type="entry name" value="EGF_Ca-bd_CS"/>
</dbReference>
<evidence type="ECO:0000256" key="4">
    <source>
        <dbReference type="ARBA" id="ARBA00023157"/>
    </source>
</evidence>
<keyword evidence="4 6" id="KW-1015">Disulfide bond</keyword>
<dbReference type="PROSITE" id="PS50287">
    <property type="entry name" value="SRCR_2"/>
    <property type="match status" value="1"/>
</dbReference>
<feature type="disulfide bond" evidence="6">
    <location>
        <begin position="200"/>
        <end position="210"/>
    </location>
</feature>
<dbReference type="PROSITE" id="PS01187">
    <property type="entry name" value="EGF_CA"/>
    <property type="match status" value="1"/>
</dbReference>
<comment type="caution">
    <text evidence="5">Lacks conserved residue(s) required for the propagation of feature annotation.</text>
</comment>
<dbReference type="InterPro" id="IPR008979">
    <property type="entry name" value="Galactose-bd-like_sf"/>
</dbReference>
<dbReference type="PRINTS" id="PR00258">
    <property type="entry name" value="SPERACTRCPTR"/>
</dbReference>
<dbReference type="HOGENOM" id="CLU_1070614_0_0_1"/>